<dbReference type="AlphaFoldDB" id="A0AAD7K243"/>
<keyword evidence="2" id="KW-1185">Reference proteome</keyword>
<dbReference type="InterPro" id="IPR039261">
    <property type="entry name" value="FNR_nucleotide-bd"/>
</dbReference>
<evidence type="ECO:0000313" key="2">
    <source>
        <dbReference type="Proteomes" id="UP001215280"/>
    </source>
</evidence>
<dbReference type="SUPFAM" id="SSF52343">
    <property type="entry name" value="Ferredoxin reductase-like, C-terminal NADP-linked domain"/>
    <property type="match status" value="1"/>
</dbReference>
<comment type="caution">
    <text evidence="1">The sequence shown here is derived from an EMBL/GenBank/DDBJ whole genome shotgun (WGS) entry which is preliminary data.</text>
</comment>
<protein>
    <submittedName>
        <fullName evidence="1">Uncharacterized protein</fullName>
    </submittedName>
</protein>
<organism evidence="1 2">
    <name type="scientific">Mycena maculata</name>
    <dbReference type="NCBI Taxonomy" id="230809"/>
    <lineage>
        <taxon>Eukaryota</taxon>
        <taxon>Fungi</taxon>
        <taxon>Dikarya</taxon>
        <taxon>Basidiomycota</taxon>
        <taxon>Agaricomycotina</taxon>
        <taxon>Agaricomycetes</taxon>
        <taxon>Agaricomycetidae</taxon>
        <taxon>Agaricales</taxon>
        <taxon>Marasmiineae</taxon>
        <taxon>Mycenaceae</taxon>
        <taxon>Mycena</taxon>
    </lineage>
</organism>
<sequence>MSSLQKFPPDSSVFYTRRSIEWHKSAYDGLQAYDCVHLLAGGTGATFIAPILADLAAKIRAGGASCRAQTAMRGWNPPWLRRWSRSPTRCSASACTTRAPRMDAKGSDASVDVLRRRPALADIVREAHTSARKVAIIACGPDGFLYDVRNVVADAQLVIADGFGTFIDDIGAFSW</sequence>
<reference evidence="1" key="1">
    <citation type="submission" date="2023-03" db="EMBL/GenBank/DDBJ databases">
        <title>Massive genome expansion in bonnet fungi (Mycena s.s.) driven by repeated elements and novel gene families across ecological guilds.</title>
        <authorList>
            <consortium name="Lawrence Berkeley National Laboratory"/>
            <person name="Harder C.B."/>
            <person name="Miyauchi S."/>
            <person name="Viragh M."/>
            <person name="Kuo A."/>
            <person name="Thoen E."/>
            <person name="Andreopoulos B."/>
            <person name="Lu D."/>
            <person name="Skrede I."/>
            <person name="Drula E."/>
            <person name="Henrissat B."/>
            <person name="Morin E."/>
            <person name="Kohler A."/>
            <person name="Barry K."/>
            <person name="LaButti K."/>
            <person name="Morin E."/>
            <person name="Salamov A."/>
            <person name="Lipzen A."/>
            <person name="Mereny Z."/>
            <person name="Hegedus B."/>
            <person name="Baldrian P."/>
            <person name="Stursova M."/>
            <person name="Weitz H."/>
            <person name="Taylor A."/>
            <person name="Grigoriev I.V."/>
            <person name="Nagy L.G."/>
            <person name="Martin F."/>
            <person name="Kauserud H."/>
        </authorList>
    </citation>
    <scope>NUCLEOTIDE SEQUENCE</scope>
    <source>
        <strain evidence="1">CBHHK188m</strain>
    </source>
</reference>
<dbReference type="Gene3D" id="3.40.50.80">
    <property type="entry name" value="Nucleotide-binding domain of ferredoxin-NADP reductase (FNR) module"/>
    <property type="match status" value="1"/>
</dbReference>
<accession>A0AAD7K243</accession>
<gene>
    <name evidence="1" type="ORF">DFH07DRAFT_951789</name>
</gene>
<dbReference type="Proteomes" id="UP001215280">
    <property type="component" value="Unassembled WGS sequence"/>
</dbReference>
<evidence type="ECO:0000313" key="1">
    <source>
        <dbReference type="EMBL" id="KAJ7776652.1"/>
    </source>
</evidence>
<dbReference type="EMBL" id="JARJLG010000012">
    <property type="protein sequence ID" value="KAJ7776652.1"/>
    <property type="molecule type" value="Genomic_DNA"/>
</dbReference>
<proteinExistence type="predicted"/>
<name>A0AAD7K243_9AGAR</name>